<comment type="caution">
    <text evidence="2">The sequence shown here is derived from an EMBL/GenBank/DDBJ whole genome shotgun (WGS) entry which is preliminary data.</text>
</comment>
<name>A0ABP6YPS5_9ACTN</name>
<sequence>MTGFTEPLDRLTPDEKRALVCALLQRRASGEEISPLSQGQQAMWFMYRVSPGNPAYNVPIAWRVRSQLDRTAFDGALADLVGRHPMLRTSYLELEGIPFQRIGPDSGQVRLEAVDARDLDETGFGALLTAEAMRPFDLESGPVLRWRLYDRPDGEQIILLVGHHIAMDAWSVFQCLDELASLYVARLCGKPPDLPEVEARYTDYVRWQAAMLGGAEGTRLAAYWGGRLSGAPPDFGLRTDRPRPRVRGYRGDRCAVECGAELSSALRGVADAEGATLFVVLLAGFYALLHRHTGQTDLRVATPMAHRDQASFGQVVGYFADSVVLRADLSGAPSFRLLVRRVRDAVLEALDHQGLPFAALVDLLRVERDPSRPPLCDISFGMQKSHRARFRRAAAAGPGGAGGASLFGLRSSGADALVLDLGGLLLEPHPVSHPMSRYDLDLQLHEADGEIFGALTYDTDLFERSTVERLVGNLRVLLGAAAADPDLPISRLPMLTQEEQRLMLGWGEANG</sequence>
<dbReference type="SUPFAM" id="SSF52777">
    <property type="entry name" value="CoA-dependent acyltransferases"/>
    <property type="match status" value="2"/>
</dbReference>
<protein>
    <recommendedName>
        <fullName evidence="1">Condensation domain-containing protein</fullName>
    </recommendedName>
</protein>
<dbReference type="CDD" id="cd19531">
    <property type="entry name" value="LCL_NRPS-like"/>
    <property type="match status" value="1"/>
</dbReference>
<dbReference type="EMBL" id="BAABDQ010000023">
    <property type="protein sequence ID" value="GAA3587176.1"/>
    <property type="molecule type" value="Genomic_DNA"/>
</dbReference>
<keyword evidence="3" id="KW-1185">Reference proteome</keyword>
<reference evidence="3" key="1">
    <citation type="journal article" date="2019" name="Int. J. Syst. Evol. Microbiol.">
        <title>The Global Catalogue of Microorganisms (GCM) 10K type strain sequencing project: providing services to taxonomists for standard genome sequencing and annotation.</title>
        <authorList>
            <consortium name="The Broad Institute Genomics Platform"/>
            <consortium name="The Broad Institute Genome Sequencing Center for Infectious Disease"/>
            <person name="Wu L."/>
            <person name="Ma J."/>
        </authorList>
    </citation>
    <scope>NUCLEOTIDE SEQUENCE [LARGE SCALE GENOMIC DNA]</scope>
    <source>
        <strain evidence="3">JCM 17326</strain>
    </source>
</reference>
<evidence type="ECO:0000259" key="1">
    <source>
        <dbReference type="Pfam" id="PF00668"/>
    </source>
</evidence>
<proteinExistence type="predicted"/>
<organism evidence="2 3">
    <name type="scientific">Nonomuraea rosea</name>
    <dbReference type="NCBI Taxonomy" id="638574"/>
    <lineage>
        <taxon>Bacteria</taxon>
        <taxon>Bacillati</taxon>
        <taxon>Actinomycetota</taxon>
        <taxon>Actinomycetes</taxon>
        <taxon>Streptosporangiales</taxon>
        <taxon>Streptosporangiaceae</taxon>
        <taxon>Nonomuraea</taxon>
    </lineage>
</organism>
<accession>A0ABP6YPS5</accession>
<dbReference type="Gene3D" id="3.30.559.30">
    <property type="entry name" value="Nonribosomal peptide synthetase, condensation domain"/>
    <property type="match status" value="1"/>
</dbReference>
<dbReference type="InterPro" id="IPR001242">
    <property type="entry name" value="Condensation_dom"/>
</dbReference>
<evidence type="ECO:0000313" key="2">
    <source>
        <dbReference type="EMBL" id="GAA3587176.1"/>
    </source>
</evidence>
<dbReference type="InterPro" id="IPR023213">
    <property type="entry name" value="CAT-like_dom_sf"/>
</dbReference>
<dbReference type="PANTHER" id="PTHR45527">
    <property type="entry name" value="NONRIBOSOMAL PEPTIDE SYNTHETASE"/>
    <property type="match status" value="1"/>
</dbReference>
<feature type="domain" description="Condensation" evidence="1">
    <location>
        <begin position="32"/>
        <end position="503"/>
    </location>
</feature>
<dbReference type="Proteomes" id="UP001500630">
    <property type="component" value="Unassembled WGS sequence"/>
</dbReference>
<dbReference type="Pfam" id="PF00668">
    <property type="entry name" value="Condensation"/>
    <property type="match status" value="1"/>
</dbReference>
<dbReference type="Gene3D" id="3.30.559.10">
    <property type="entry name" value="Chloramphenicol acetyltransferase-like domain"/>
    <property type="match status" value="1"/>
</dbReference>
<dbReference type="RefSeq" id="WP_345570529.1">
    <property type="nucleotide sequence ID" value="NZ_BAABDQ010000023.1"/>
</dbReference>
<dbReference type="PANTHER" id="PTHR45527:SF1">
    <property type="entry name" value="FATTY ACID SYNTHASE"/>
    <property type="match status" value="1"/>
</dbReference>
<gene>
    <name evidence="2" type="ORF">GCM10022419_081740</name>
</gene>
<evidence type="ECO:0000313" key="3">
    <source>
        <dbReference type="Proteomes" id="UP001500630"/>
    </source>
</evidence>